<evidence type="ECO:0000313" key="1">
    <source>
        <dbReference type="EMBL" id="KZP23408.1"/>
    </source>
</evidence>
<accession>A0A166LX46</accession>
<reference evidence="1 2" key="1">
    <citation type="journal article" date="2016" name="Mol. Biol. Evol.">
        <title>Comparative Genomics of Early-Diverging Mushroom-Forming Fungi Provides Insights into the Origins of Lignocellulose Decay Capabilities.</title>
        <authorList>
            <person name="Nagy L.G."/>
            <person name="Riley R."/>
            <person name="Tritt A."/>
            <person name="Adam C."/>
            <person name="Daum C."/>
            <person name="Floudas D."/>
            <person name="Sun H."/>
            <person name="Yadav J.S."/>
            <person name="Pangilinan J."/>
            <person name="Larsson K.H."/>
            <person name="Matsuura K."/>
            <person name="Barry K."/>
            <person name="Labutti K."/>
            <person name="Kuo R."/>
            <person name="Ohm R.A."/>
            <person name="Bhattacharya S.S."/>
            <person name="Shirouzu T."/>
            <person name="Yoshinaga Y."/>
            <person name="Martin F.M."/>
            <person name="Grigoriev I.V."/>
            <person name="Hibbett D.S."/>
        </authorList>
    </citation>
    <scope>NUCLEOTIDE SEQUENCE [LARGE SCALE GENOMIC DNA]</scope>
    <source>
        <strain evidence="1 2">CBS 109695</strain>
    </source>
</reference>
<gene>
    <name evidence="1" type="ORF">FIBSPDRAFT_1014610</name>
</gene>
<evidence type="ECO:0000313" key="2">
    <source>
        <dbReference type="Proteomes" id="UP000076532"/>
    </source>
</evidence>
<keyword evidence="2" id="KW-1185">Reference proteome</keyword>
<organism evidence="1 2">
    <name type="scientific">Athelia psychrophila</name>
    <dbReference type="NCBI Taxonomy" id="1759441"/>
    <lineage>
        <taxon>Eukaryota</taxon>
        <taxon>Fungi</taxon>
        <taxon>Dikarya</taxon>
        <taxon>Basidiomycota</taxon>
        <taxon>Agaricomycotina</taxon>
        <taxon>Agaricomycetes</taxon>
        <taxon>Agaricomycetidae</taxon>
        <taxon>Atheliales</taxon>
        <taxon>Atheliaceae</taxon>
        <taxon>Athelia</taxon>
    </lineage>
</organism>
<dbReference type="STRING" id="436010.A0A166LX46"/>
<sequence>MLVQLADCQSYMGTCRPRLSIFLNYVQEEFPRVLVEPGARKCWNDGRAETRAGIELIHQLCVYEDARAGTILAASDKYYALSAVCALFKGLKRCLDTPFSAHSLLICYVPVEHEDDRPRDCVQPRDSITELVKSEDLIKEVREAPRALDYGLRQTRRFALPNLKLPASDTRPAITALYSFVHNSDKLTATRGCRRGS</sequence>
<proteinExistence type="predicted"/>
<dbReference type="AlphaFoldDB" id="A0A166LX46"/>
<name>A0A166LX46_9AGAM</name>
<dbReference type="Proteomes" id="UP000076532">
    <property type="component" value="Unassembled WGS sequence"/>
</dbReference>
<protein>
    <submittedName>
        <fullName evidence="1">Uncharacterized protein</fullName>
    </submittedName>
</protein>
<dbReference type="OrthoDB" id="276261at2759"/>
<dbReference type="EMBL" id="KV417532">
    <property type="protein sequence ID" value="KZP23408.1"/>
    <property type="molecule type" value="Genomic_DNA"/>
</dbReference>